<dbReference type="PANTHER" id="PTHR43364:SF4">
    <property type="entry name" value="NAD(P)-LINKED OXIDOREDUCTASE SUPERFAMILY PROTEIN"/>
    <property type="match status" value="1"/>
</dbReference>
<dbReference type="InterPro" id="IPR050523">
    <property type="entry name" value="AKR_Detox_Biosynth"/>
</dbReference>
<evidence type="ECO:0000256" key="2">
    <source>
        <dbReference type="ARBA" id="ARBA00038157"/>
    </source>
</evidence>
<dbReference type="Gene3D" id="3.20.20.100">
    <property type="entry name" value="NADP-dependent oxidoreductase domain"/>
    <property type="match status" value="1"/>
</dbReference>
<dbReference type="AlphaFoldDB" id="A0A0F7TKW4"/>
<dbReference type="GO" id="GO:0016491">
    <property type="term" value="F:oxidoreductase activity"/>
    <property type="evidence" value="ECO:0007669"/>
    <property type="project" value="UniProtKB-KW"/>
</dbReference>
<feature type="domain" description="NADP-dependent oxidoreductase" evidence="3">
    <location>
        <begin position="8"/>
        <end position="323"/>
    </location>
</feature>
<evidence type="ECO:0000256" key="1">
    <source>
        <dbReference type="ARBA" id="ARBA00023002"/>
    </source>
</evidence>
<protein>
    <submittedName>
        <fullName evidence="4">Putative Aldo/keto reductase</fullName>
    </submittedName>
</protein>
<proteinExistence type="inferred from homology"/>
<evidence type="ECO:0000259" key="3">
    <source>
        <dbReference type="Pfam" id="PF00248"/>
    </source>
</evidence>
<dbReference type="STRING" id="104259.A0A0F7TKW4"/>
<evidence type="ECO:0000313" key="5">
    <source>
        <dbReference type="Proteomes" id="UP000042958"/>
    </source>
</evidence>
<dbReference type="Pfam" id="PF00248">
    <property type="entry name" value="Aldo_ket_red"/>
    <property type="match status" value="1"/>
</dbReference>
<dbReference type="EMBL" id="CDHK01000005">
    <property type="protein sequence ID" value="CEJ57244.1"/>
    <property type="molecule type" value="Genomic_DNA"/>
</dbReference>
<evidence type="ECO:0000313" key="4">
    <source>
        <dbReference type="EMBL" id="CEJ57244.1"/>
    </source>
</evidence>
<reference evidence="5" key="1">
    <citation type="journal article" date="2015" name="Genome Announc.">
        <title>Draft genome sequence of the fungus Penicillium brasilianum MG11.</title>
        <authorList>
            <person name="Horn F."/>
            <person name="Linde J."/>
            <person name="Mattern D.J."/>
            <person name="Walther G."/>
            <person name="Guthke R."/>
            <person name="Brakhage A.A."/>
            <person name="Valiante V."/>
        </authorList>
    </citation>
    <scope>NUCLEOTIDE SEQUENCE [LARGE SCALE GENOMIC DNA]</scope>
    <source>
        <strain evidence="5">MG11</strain>
    </source>
</reference>
<keyword evidence="5" id="KW-1185">Reference proteome</keyword>
<dbReference type="CDD" id="cd19075">
    <property type="entry name" value="AKR_AKR7A1-5"/>
    <property type="match status" value="1"/>
</dbReference>
<dbReference type="OrthoDB" id="48988at2759"/>
<comment type="similarity">
    <text evidence="2">Belongs to the aldo/keto reductase family. Aldo/keto reductase 2 subfamily.</text>
</comment>
<gene>
    <name evidence="4" type="ORF">PMG11_05945</name>
</gene>
<dbReference type="SUPFAM" id="SSF51430">
    <property type="entry name" value="NAD(P)-linked oxidoreductase"/>
    <property type="match status" value="1"/>
</dbReference>
<dbReference type="InterPro" id="IPR020471">
    <property type="entry name" value="AKR"/>
</dbReference>
<dbReference type="PRINTS" id="PR00069">
    <property type="entry name" value="ALDKETRDTASE"/>
</dbReference>
<organism evidence="4 5">
    <name type="scientific">Penicillium brasilianum</name>
    <dbReference type="NCBI Taxonomy" id="104259"/>
    <lineage>
        <taxon>Eukaryota</taxon>
        <taxon>Fungi</taxon>
        <taxon>Dikarya</taxon>
        <taxon>Ascomycota</taxon>
        <taxon>Pezizomycotina</taxon>
        <taxon>Eurotiomycetes</taxon>
        <taxon>Eurotiomycetidae</taxon>
        <taxon>Eurotiales</taxon>
        <taxon>Aspergillaceae</taxon>
        <taxon>Penicillium</taxon>
    </lineage>
</organism>
<dbReference type="InterPro" id="IPR036812">
    <property type="entry name" value="NAD(P)_OxRdtase_dom_sf"/>
</dbReference>
<accession>A0A0F7TKW4</accession>
<dbReference type="PANTHER" id="PTHR43364">
    <property type="entry name" value="NADH-SPECIFIC METHYLGLYOXAL REDUCTASE-RELATED"/>
    <property type="match status" value="1"/>
</dbReference>
<dbReference type="Proteomes" id="UP000042958">
    <property type="component" value="Unassembled WGS sequence"/>
</dbReference>
<name>A0A0F7TKW4_PENBI</name>
<sequence length="335" mass="37839">MARNEELKIVFGAMSFGKPNTLGSRVHDIATAAEIIDLFQQHGHNEIDTARIYGGGSSEEMIADLAWKNRGLIVDTKLYPNAGGPAAFEDGYTHRPEDIRRGLTNSLKALQTEKVDIFYLHAPDRNTPFEDTLREVNKLHQESRFSRLGLSNFMAWEVAQICEICIKNDWVRPTVYQGVYHVLQRSIEAELIFCLRKYEISLYGFQPLAGGLLTGRYKRDQTEFEEGSRFDPKILSGTIARGRYWNDAYFDALETIHSVAAKHALTDAEIALRWLKYHSKLSQDLGDAIIVGASRVSHLDSNLQDLEKGELPGEVVQAVEEAWSLVKGAVPNYWH</sequence>
<keyword evidence="1" id="KW-0560">Oxidoreductase</keyword>
<dbReference type="InterPro" id="IPR023210">
    <property type="entry name" value="NADP_OxRdtase_dom"/>
</dbReference>